<evidence type="ECO:0000256" key="2">
    <source>
        <dbReference type="ARBA" id="ARBA00023043"/>
    </source>
</evidence>
<dbReference type="OrthoDB" id="194358at2759"/>
<protein>
    <submittedName>
        <fullName evidence="5">Uncharacterized protein</fullName>
    </submittedName>
</protein>
<dbReference type="SMART" id="SM00248">
    <property type="entry name" value="ANK"/>
    <property type="match status" value="10"/>
</dbReference>
<feature type="repeat" description="ANK" evidence="3">
    <location>
        <begin position="287"/>
        <end position="319"/>
    </location>
</feature>
<evidence type="ECO:0000256" key="4">
    <source>
        <dbReference type="SAM" id="MobiDB-lite"/>
    </source>
</evidence>
<dbReference type="AlphaFoldDB" id="A0A7R9BR27"/>
<dbReference type="EMBL" id="OA883903">
    <property type="protein sequence ID" value="CAD7279947.1"/>
    <property type="molecule type" value="Genomic_DNA"/>
</dbReference>
<dbReference type="PANTHER" id="PTHR24198:SF165">
    <property type="entry name" value="ANKYRIN REPEAT-CONTAINING PROTEIN-RELATED"/>
    <property type="match status" value="1"/>
</dbReference>
<name>A0A7R9BR27_9CRUS</name>
<accession>A0A7R9BR27</accession>
<reference evidence="5" key="1">
    <citation type="submission" date="2020-11" db="EMBL/GenBank/DDBJ databases">
        <authorList>
            <person name="Tran Van P."/>
        </authorList>
    </citation>
    <scope>NUCLEOTIDE SEQUENCE</scope>
</reference>
<feature type="repeat" description="ANK" evidence="3">
    <location>
        <begin position="353"/>
        <end position="385"/>
    </location>
</feature>
<dbReference type="PROSITE" id="PS50297">
    <property type="entry name" value="ANK_REP_REGION"/>
    <property type="match status" value="6"/>
</dbReference>
<dbReference type="PANTHER" id="PTHR24198">
    <property type="entry name" value="ANKYRIN REPEAT AND PROTEIN KINASE DOMAIN-CONTAINING PROTEIN"/>
    <property type="match status" value="1"/>
</dbReference>
<feature type="repeat" description="ANK" evidence="3">
    <location>
        <begin position="386"/>
        <end position="418"/>
    </location>
</feature>
<feature type="region of interest" description="Disordered" evidence="4">
    <location>
        <begin position="109"/>
        <end position="147"/>
    </location>
</feature>
<keyword evidence="2 3" id="KW-0040">ANK repeat</keyword>
<gene>
    <name evidence="5" type="ORF">NMOB1V02_LOCUS7611</name>
</gene>
<feature type="repeat" description="ANK" evidence="3">
    <location>
        <begin position="483"/>
        <end position="515"/>
    </location>
</feature>
<dbReference type="PRINTS" id="PR01415">
    <property type="entry name" value="ANKYRIN"/>
</dbReference>
<evidence type="ECO:0000256" key="3">
    <source>
        <dbReference type="PROSITE-ProRule" id="PRU00023"/>
    </source>
</evidence>
<dbReference type="Proteomes" id="UP000678499">
    <property type="component" value="Unassembled WGS sequence"/>
</dbReference>
<keyword evidence="6" id="KW-1185">Reference proteome</keyword>
<keyword evidence="1" id="KW-0677">Repeat</keyword>
<organism evidence="5">
    <name type="scientific">Notodromas monacha</name>
    <dbReference type="NCBI Taxonomy" id="399045"/>
    <lineage>
        <taxon>Eukaryota</taxon>
        <taxon>Metazoa</taxon>
        <taxon>Ecdysozoa</taxon>
        <taxon>Arthropoda</taxon>
        <taxon>Crustacea</taxon>
        <taxon>Oligostraca</taxon>
        <taxon>Ostracoda</taxon>
        <taxon>Podocopa</taxon>
        <taxon>Podocopida</taxon>
        <taxon>Cypridocopina</taxon>
        <taxon>Cypridoidea</taxon>
        <taxon>Cyprididae</taxon>
        <taxon>Notodromas</taxon>
    </lineage>
</organism>
<dbReference type="EMBL" id="CAJPEX010001866">
    <property type="protein sequence ID" value="CAG0920099.1"/>
    <property type="molecule type" value="Genomic_DNA"/>
</dbReference>
<dbReference type="InterPro" id="IPR036770">
    <property type="entry name" value="Ankyrin_rpt-contain_sf"/>
</dbReference>
<evidence type="ECO:0000313" key="5">
    <source>
        <dbReference type="EMBL" id="CAD7279947.1"/>
    </source>
</evidence>
<feature type="repeat" description="ANK" evidence="3">
    <location>
        <begin position="320"/>
        <end position="352"/>
    </location>
</feature>
<evidence type="ECO:0000313" key="6">
    <source>
        <dbReference type="Proteomes" id="UP000678499"/>
    </source>
</evidence>
<feature type="repeat" description="ANK" evidence="3">
    <location>
        <begin position="419"/>
        <end position="451"/>
    </location>
</feature>
<dbReference type="Pfam" id="PF00023">
    <property type="entry name" value="Ank"/>
    <property type="match status" value="2"/>
</dbReference>
<dbReference type="PROSITE" id="PS50088">
    <property type="entry name" value="ANK_REPEAT"/>
    <property type="match status" value="6"/>
</dbReference>
<dbReference type="Gene3D" id="1.25.40.20">
    <property type="entry name" value="Ankyrin repeat-containing domain"/>
    <property type="match status" value="4"/>
</dbReference>
<dbReference type="InterPro" id="IPR002110">
    <property type="entry name" value="Ankyrin_rpt"/>
</dbReference>
<evidence type="ECO:0000256" key="1">
    <source>
        <dbReference type="ARBA" id="ARBA00022737"/>
    </source>
</evidence>
<proteinExistence type="predicted"/>
<sequence length="700" mass="76201">MCTERLGPLEEELFLAISERNYDVVKQTIMTGSRCNFLHRSGVTPLIKAVQVGCEDIVLALVSSGRKDSDHEDELSVEKIFGTENKEDSNVLGRDVHLREKWRRAGSDMKRVLNATSSSSDDDLGEEPRKSKRKPNLGDLCNYESPSSLSPPLFSTLLEELKREESSAVLEKTSEEAAFYPFRNVVSTMFSLLPAKRHSPMPSPDVVTNVSSRKRGSGSFGNDSPFCASSGLTTDKGLLCGKESARSVSPSDSCDEFCISSKFATPLLDFIAGEYSEKCDLNMTDVSKRTALHYAAMQGNARIVAVLIDAGARVNVTDKHGSSPLHLACSTGRQNVIKVLLKAKARVSLKNDEKVTPLHEAASRGHAGVCVQLLAAGASVDAEDTSERTPLYVAVSWCHHDAVEVLLRHGAKVSAANIHGETPLCEAVHKNDVAMVRKLLQHGAKAPTSSHLLHHAVRSKKLPMISMLMESGLCQINGKDSTNGDTPLHIACASGQVSVVEALIKVGASVNIANRRERYAMHCATLGCTAIKSFQRMCRALLSAGADVNVGTESPFMCCLRERKSHFANWLLRHGAKVCSMEDPIRVLELVRSGGDEDTQKLLIYTGFDIHGCSLPCEKEGTLESMMCAGSSVCFGCEAGNCWLLERKTNPLLLTELARIAYRDGIASSVALERIVNRIPFSNAIKKFILFDEFAEKGDD</sequence>
<dbReference type="Pfam" id="PF12796">
    <property type="entry name" value="Ank_2"/>
    <property type="match status" value="2"/>
</dbReference>
<dbReference type="SUPFAM" id="SSF48403">
    <property type="entry name" value="Ankyrin repeat"/>
    <property type="match status" value="2"/>
</dbReference>